<organism evidence="2 3">
    <name type="scientific">Olpidium bornovanus</name>
    <dbReference type="NCBI Taxonomy" id="278681"/>
    <lineage>
        <taxon>Eukaryota</taxon>
        <taxon>Fungi</taxon>
        <taxon>Fungi incertae sedis</taxon>
        <taxon>Olpidiomycota</taxon>
        <taxon>Olpidiomycotina</taxon>
        <taxon>Olpidiomycetes</taxon>
        <taxon>Olpidiales</taxon>
        <taxon>Olpidiaceae</taxon>
        <taxon>Olpidium</taxon>
    </lineage>
</organism>
<comment type="caution">
    <text evidence="2">The sequence shown here is derived from an EMBL/GenBank/DDBJ whole genome shotgun (WGS) entry which is preliminary data.</text>
</comment>
<feature type="compositionally biased region" description="Basic and acidic residues" evidence="1">
    <location>
        <begin position="68"/>
        <end position="77"/>
    </location>
</feature>
<dbReference type="EMBL" id="JAEFCI010002825">
    <property type="protein sequence ID" value="KAG5461976.1"/>
    <property type="molecule type" value="Genomic_DNA"/>
</dbReference>
<dbReference type="Proteomes" id="UP000673691">
    <property type="component" value="Unassembled WGS sequence"/>
</dbReference>
<sequence>MCLCATYRGTFATKYESAIYSPFPARKIVPLPCLFLAEVTLPRPRLFFFLFGGSGKKGQQKKAAFFRRSREPDEGHALKRKTRAPPFNPPSSLSRDGRTAIAPTTGTRVWRTPASLPATRRTHGDDHGPAEGLLRHRHRRDQGRQDCDGAVRRRGEGRSRNRGSFAAFFARPPAPPPRHVAAAAARSLLPALSPHPTPPHTARARGRPAWLRGTVPRTADNFRFLCTGEKVRAWARSAASRFTTEGRFSIGLSEASWCKEAVRGHGPFQARGSRAGDAVWSARLAANRERTWFCSKISRTGLGSAESPRLESRNLTVGPGPSPKRGGHPRPASWMDDII</sequence>
<feature type="region of interest" description="Disordered" evidence="1">
    <location>
        <begin position="302"/>
        <end position="339"/>
    </location>
</feature>
<evidence type="ECO:0000313" key="2">
    <source>
        <dbReference type="EMBL" id="KAG5461976.1"/>
    </source>
</evidence>
<feature type="compositionally biased region" description="Basic and acidic residues" evidence="1">
    <location>
        <begin position="142"/>
        <end position="159"/>
    </location>
</feature>
<keyword evidence="3" id="KW-1185">Reference proteome</keyword>
<gene>
    <name evidence="2" type="ORF">BJ554DRAFT_5752</name>
</gene>
<reference evidence="2 3" key="1">
    <citation type="journal article" name="Sci. Rep.">
        <title>Genome-scale phylogenetic analyses confirm Olpidium as the closest living zoosporic fungus to the non-flagellated, terrestrial fungi.</title>
        <authorList>
            <person name="Chang Y."/>
            <person name="Rochon D."/>
            <person name="Sekimoto S."/>
            <person name="Wang Y."/>
            <person name="Chovatia M."/>
            <person name="Sandor L."/>
            <person name="Salamov A."/>
            <person name="Grigoriev I.V."/>
            <person name="Stajich J.E."/>
            <person name="Spatafora J.W."/>
        </authorList>
    </citation>
    <scope>NUCLEOTIDE SEQUENCE [LARGE SCALE GENOMIC DNA]</scope>
    <source>
        <strain evidence="2">S191</strain>
    </source>
</reference>
<evidence type="ECO:0000256" key="1">
    <source>
        <dbReference type="SAM" id="MobiDB-lite"/>
    </source>
</evidence>
<name>A0A8H8DKR4_9FUNG</name>
<accession>A0A8H8DKR4</accession>
<dbReference type="AlphaFoldDB" id="A0A8H8DKR4"/>
<proteinExistence type="predicted"/>
<protein>
    <submittedName>
        <fullName evidence="2">Uncharacterized protein</fullName>
    </submittedName>
</protein>
<feature type="region of interest" description="Disordered" evidence="1">
    <location>
        <begin position="65"/>
        <end position="160"/>
    </location>
</feature>
<evidence type="ECO:0000313" key="3">
    <source>
        <dbReference type="Proteomes" id="UP000673691"/>
    </source>
</evidence>